<dbReference type="GO" id="GO:0004819">
    <property type="term" value="F:glutamine-tRNA ligase activity"/>
    <property type="evidence" value="ECO:0007669"/>
    <property type="project" value="UniProtKB-EC"/>
</dbReference>
<evidence type="ECO:0000313" key="11">
    <source>
        <dbReference type="EMBL" id="KAG8382870.1"/>
    </source>
</evidence>
<dbReference type="PANTHER" id="PTHR43097">
    <property type="entry name" value="GLUTAMINE-TRNA LIGASE"/>
    <property type="match status" value="1"/>
</dbReference>
<keyword evidence="4 8" id="KW-0067">ATP-binding</keyword>
<evidence type="ECO:0000259" key="10">
    <source>
        <dbReference type="Pfam" id="PF00749"/>
    </source>
</evidence>
<dbReference type="EMBL" id="WHWC01000005">
    <property type="protein sequence ID" value="KAG8382870.1"/>
    <property type="molecule type" value="Genomic_DNA"/>
</dbReference>
<dbReference type="InterPro" id="IPR020056">
    <property type="entry name" value="Rbsml_bL25/Gln-tRNA_synth_N"/>
</dbReference>
<evidence type="ECO:0000256" key="9">
    <source>
        <dbReference type="SAM" id="MobiDB-lite"/>
    </source>
</evidence>
<dbReference type="Gene3D" id="2.40.240.10">
    <property type="entry name" value="Ribosomal Protein L25, Chain P"/>
    <property type="match status" value="1"/>
</dbReference>
<proteinExistence type="inferred from homology"/>
<name>A0AAV6XUE9_9LAMI</name>
<dbReference type="SUPFAM" id="SSF50715">
    <property type="entry name" value="Ribosomal protein L25-like"/>
    <property type="match status" value="1"/>
</dbReference>
<dbReference type="Pfam" id="PF00749">
    <property type="entry name" value="tRNA-synt_1c"/>
    <property type="match status" value="1"/>
</dbReference>
<dbReference type="GO" id="GO:0006425">
    <property type="term" value="P:glutaminyl-tRNA aminoacylation"/>
    <property type="evidence" value="ECO:0007669"/>
    <property type="project" value="TreeGrafter"/>
</dbReference>
<evidence type="ECO:0000256" key="3">
    <source>
        <dbReference type="ARBA" id="ARBA00022741"/>
    </source>
</evidence>
<dbReference type="InterPro" id="IPR020058">
    <property type="entry name" value="Glu/Gln-tRNA-synth_Ib_cat-dom"/>
</dbReference>
<organism evidence="11 12">
    <name type="scientific">Buddleja alternifolia</name>
    <dbReference type="NCBI Taxonomy" id="168488"/>
    <lineage>
        <taxon>Eukaryota</taxon>
        <taxon>Viridiplantae</taxon>
        <taxon>Streptophyta</taxon>
        <taxon>Embryophyta</taxon>
        <taxon>Tracheophyta</taxon>
        <taxon>Spermatophyta</taxon>
        <taxon>Magnoliopsida</taxon>
        <taxon>eudicotyledons</taxon>
        <taxon>Gunneridae</taxon>
        <taxon>Pentapetalae</taxon>
        <taxon>asterids</taxon>
        <taxon>lamiids</taxon>
        <taxon>Lamiales</taxon>
        <taxon>Scrophulariaceae</taxon>
        <taxon>Buddlejeae</taxon>
        <taxon>Buddleja</taxon>
    </lineage>
</organism>
<dbReference type="GO" id="GO:0005524">
    <property type="term" value="F:ATP binding"/>
    <property type="evidence" value="ECO:0007669"/>
    <property type="project" value="UniProtKB-KW"/>
</dbReference>
<evidence type="ECO:0000256" key="7">
    <source>
        <dbReference type="ARBA" id="ARBA00048270"/>
    </source>
</evidence>
<accession>A0AAV6XUE9</accession>
<sequence length="287" mass="33381">MQTPDEIKRVQGKEDEQSLERERPIEESLKFFDDMKRDMIEEGKATLRMKQDLQSDSFNMYDLIAYRIKFTPHPHAGDKWCIYPSYDYAHCIVDSLENVTHSLCTLEFETRRASYYWLLDALGLYQPYVWEFCRLNVTNTVMSKRKLNRLVTEKWVDGWDDPRLMTLAGLRRRGVTTTSINAFVRGIGITRSDSSMIRLDSLEYHIREELNKTAAHTMVVLNPLKNPAELEDWLGDLNPQSKVVTTDAYVVPLLKKCYFAVDKNSSPEKLVFNRTVTLRDSYGKGGK</sequence>
<keyword evidence="3 8" id="KW-0547">Nucleotide-binding</keyword>
<evidence type="ECO:0000256" key="5">
    <source>
        <dbReference type="ARBA" id="ARBA00022917"/>
    </source>
</evidence>
<dbReference type="GO" id="GO:0005829">
    <property type="term" value="C:cytosol"/>
    <property type="evidence" value="ECO:0007669"/>
    <property type="project" value="TreeGrafter"/>
</dbReference>
<evidence type="ECO:0000256" key="1">
    <source>
        <dbReference type="ARBA" id="ARBA00012836"/>
    </source>
</evidence>
<dbReference type="InterPro" id="IPR011035">
    <property type="entry name" value="Ribosomal_bL25/Gln-tRNA_synth"/>
</dbReference>
<evidence type="ECO:0000256" key="8">
    <source>
        <dbReference type="RuleBase" id="RU363037"/>
    </source>
</evidence>
<evidence type="ECO:0000256" key="2">
    <source>
        <dbReference type="ARBA" id="ARBA00022598"/>
    </source>
</evidence>
<comment type="caution">
    <text evidence="11">The sequence shown here is derived from an EMBL/GenBank/DDBJ whole genome shotgun (WGS) entry which is preliminary data.</text>
</comment>
<keyword evidence="12" id="KW-1185">Reference proteome</keyword>
<gene>
    <name evidence="11" type="ORF">BUALT_Bualt05G0124200</name>
</gene>
<keyword evidence="5 8" id="KW-0648">Protein biosynthesis</keyword>
<dbReference type="InterPro" id="IPR050132">
    <property type="entry name" value="Gln/Glu-tRNA_Ligase"/>
</dbReference>
<dbReference type="Gene3D" id="3.40.50.620">
    <property type="entry name" value="HUPs"/>
    <property type="match status" value="1"/>
</dbReference>
<dbReference type="PANTHER" id="PTHR43097:SF4">
    <property type="entry name" value="GLUTAMINE--TRNA LIGASE"/>
    <property type="match status" value="1"/>
</dbReference>
<dbReference type="InterPro" id="IPR014729">
    <property type="entry name" value="Rossmann-like_a/b/a_fold"/>
</dbReference>
<dbReference type="Proteomes" id="UP000826271">
    <property type="component" value="Unassembled WGS sequence"/>
</dbReference>
<keyword evidence="6 8" id="KW-0030">Aminoacyl-tRNA synthetase</keyword>
<evidence type="ECO:0000313" key="12">
    <source>
        <dbReference type="Proteomes" id="UP000826271"/>
    </source>
</evidence>
<comment type="catalytic activity">
    <reaction evidence="7">
        <text>tRNA(Gln) + L-glutamine + ATP = L-glutaminyl-tRNA(Gln) + AMP + diphosphate</text>
        <dbReference type="Rhea" id="RHEA:20121"/>
        <dbReference type="Rhea" id="RHEA-COMP:9662"/>
        <dbReference type="Rhea" id="RHEA-COMP:9681"/>
        <dbReference type="ChEBI" id="CHEBI:30616"/>
        <dbReference type="ChEBI" id="CHEBI:33019"/>
        <dbReference type="ChEBI" id="CHEBI:58359"/>
        <dbReference type="ChEBI" id="CHEBI:78442"/>
        <dbReference type="ChEBI" id="CHEBI:78521"/>
        <dbReference type="ChEBI" id="CHEBI:456215"/>
        <dbReference type="EC" id="6.1.1.18"/>
    </reaction>
</comment>
<dbReference type="AlphaFoldDB" id="A0AAV6XUE9"/>
<evidence type="ECO:0000256" key="6">
    <source>
        <dbReference type="ARBA" id="ARBA00023146"/>
    </source>
</evidence>
<comment type="similarity">
    <text evidence="8">Belongs to the class-I aminoacyl-tRNA synthetase family.</text>
</comment>
<reference evidence="11" key="1">
    <citation type="submission" date="2019-10" db="EMBL/GenBank/DDBJ databases">
        <authorList>
            <person name="Zhang R."/>
            <person name="Pan Y."/>
            <person name="Wang J."/>
            <person name="Ma R."/>
            <person name="Yu S."/>
        </authorList>
    </citation>
    <scope>NUCLEOTIDE SEQUENCE</scope>
    <source>
        <strain evidence="11">LA-IB0</strain>
        <tissue evidence="11">Leaf</tissue>
    </source>
</reference>
<dbReference type="SUPFAM" id="SSF52374">
    <property type="entry name" value="Nucleotidylyl transferase"/>
    <property type="match status" value="1"/>
</dbReference>
<dbReference type="EC" id="6.1.1.18" evidence="1"/>
<keyword evidence="2 8" id="KW-0436">Ligase</keyword>
<feature type="domain" description="Glutamyl/glutaminyl-tRNA synthetase class Ib catalytic" evidence="10">
    <location>
        <begin position="2"/>
        <end position="211"/>
    </location>
</feature>
<protein>
    <recommendedName>
        <fullName evidence="1">glutamine--tRNA ligase</fullName>
        <ecNumber evidence="1">6.1.1.18</ecNumber>
    </recommendedName>
</protein>
<feature type="region of interest" description="Disordered" evidence="9">
    <location>
        <begin position="1"/>
        <end position="25"/>
    </location>
</feature>
<evidence type="ECO:0000256" key="4">
    <source>
        <dbReference type="ARBA" id="ARBA00022840"/>
    </source>
</evidence>